<organism evidence="4 5">
    <name type="scientific">Acidaminococcus fermentans</name>
    <dbReference type="NCBI Taxonomy" id="905"/>
    <lineage>
        <taxon>Bacteria</taxon>
        <taxon>Bacillati</taxon>
        <taxon>Bacillota</taxon>
        <taxon>Negativicutes</taxon>
        <taxon>Acidaminococcales</taxon>
        <taxon>Acidaminococcaceae</taxon>
        <taxon>Acidaminococcus</taxon>
    </lineage>
</organism>
<dbReference type="Proteomes" id="UP000441455">
    <property type="component" value="Unassembled WGS sequence"/>
</dbReference>
<evidence type="ECO:0000259" key="3">
    <source>
        <dbReference type="Pfam" id="PF12146"/>
    </source>
</evidence>
<keyword evidence="4" id="KW-0378">Hydrolase</keyword>
<dbReference type="OrthoDB" id="9800213at2"/>
<dbReference type="PANTHER" id="PTHR11614">
    <property type="entry name" value="PHOSPHOLIPASE-RELATED"/>
    <property type="match status" value="1"/>
</dbReference>
<feature type="domain" description="Serine aminopeptidase S33" evidence="3">
    <location>
        <begin position="17"/>
        <end position="225"/>
    </location>
</feature>
<evidence type="ECO:0000313" key="4">
    <source>
        <dbReference type="EMBL" id="MSS82462.1"/>
    </source>
</evidence>
<dbReference type="InterPro" id="IPR051044">
    <property type="entry name" value="MAG_DAG_Lipase"/>
</dbReference>
<dbReference type="AlphaFoldDB" id="A0A6N7W1Z9"/>
<evidence type="ECO:0000313" key="5">
    <source>
        <dbReference type="Proteomes" id="UP000441455"/>
    </source>
</evidence>
<sequence>MLQGAEPYFWQGQNGKGVLLVHGFTGSPSELRELGEDLHRKGYTVEGLLLAGHGTDPHDLLEVTAEQWEAQVRQGVAHLREICAQVTVIGLSMGGLLTLYAGAETKADKLVVLSTPIYLYDWRVYFLWLADRLPYWAIPKNPRTIDAPARYNVAYRCMPIKAVHQLVRLLKAVKGKYLPKVRQPLLIIQSQTDHTVRPESALYIQEHAASDQKQLLWVKQARHVMTLYKGRQAIYAAIEAFLEE</sequence>
<feature type="binding site" evidence="2">
    <location>
        <position position="24"/>
    </location>
    <ligand>
        <name>substrate</name>
    </ligand>
</feature>
<feature type="active site" description="Nucleophile" evidence="1">
    <location>
        <position position="92"/>
    </location>
</feature>
<dbReference type="RefSeq" id="WP_154488305.1">
    <property type="nucleotide sequence ID" value="NZ_VULN01000010.1"/>
</dbReference>
<protein>
    <submittedName>
        <fullName evidence="4">Alpha/beta fold hydrolase</fullName>
    </submittedName>
</protein>
<dbReference type="EMBL" id="VULN01000010">
    <property type="protein sequence ID" value="MSS82462.1"/>
    <property type="molecule type" value="Genomic_DNA"/>
</dbReference>
<feature type="active site" description="Charge relay system" evidence="1">
    <location>
        <position position="193"/>
    </location>
</feature>
<name>A0A6N7W1Z9_ACIFE</name>
<dbReference type="InterPro" id="IPR012354">
    <property type="entry name" value="Esterase_lipase"/>
</dbReference>
<accession>A0A6N7W1Z9</accession>
<comment type="caution">
    <text evidence="4">The sequence shown here is derived from an EMBL/GenBank/DDBJ whole genome shotgun (WGS) entry which is preliminary data.</text>
</comment>
<dbReference type="PIRSF" id="PIRSF017388">
    <property type="entry name" value="Esterase_lipase"/>
    <property type="match status" value="1"/>
</dbReference>
<gene>
    <name evidence="4" type="ORF">FX155_07635</name>
</gene>
<dbReference type="SUPFAM" id="SSF53474">
    <property type="entry name" value="alpha/beta-Hydrolases"/>
    <property type="match status" value="1"/>
</dbReference>
<evidence type="ECO:0000256" key="1">
    <source>
        <dbReference type="PIRSR" id="PIRSR017388-1"/>
    </source>
</evidence>
<dbReference type="Gene3D" id="3.40.50.1820">
    <property type="entry name" value="alpha/beta hydrolase"/>
    <property type="match status" value="1"/>
</dbReference>
<proteinExistence type="predicted"/>
<feature type="binding site" evidence="2">
    <location>
        <position position="93"/>
    </location>
    <ligand>
        <name>substrate</name>
    </ligand>
</feature>
<reference evidence="4 5" key="1">
    <citation type="submission" date="2019-08" db="EMBL/GenBank/DDBJ databases">
        <title>In-depth cultivation of the pig gut microbiome towards novel bacterial diversity and tailored functional studies.</title>
        <authorList>
            <person name="Wylensek D."/>
            <person name="Hitch T.C.A."/>
            <person name="Clavel T."/>
        </authorList>
    </citation>
    <scope>NUCLEOTIDE SEQUENCE [LARGE SCALE GENOMIC DNA]</scope>
    <source>
        <strain evidence="4 5">WCA-389-WT-5B</strain>
    </source>
</reference>
<dbReference type="InterPro" id="IPR022742">
    <property type="entry name" value="Hydrolase_4"/>
</dbReference>
<dbReference type="InterPro" id="IPR029058">
    <property type="entry name" value="AB_hydrolase_fold"/>
</dbReference>
<feature type="active site" description="Charge relay system" evidence="1">
    <location>
        <position position="223"/>
    </location>
</feature>
<evidence type="ECO:0000256" key="2">
    <source>
        <dbReference type="PIRSR" id="PIRSR017388-2"/>
    </source>
</evidence>
<dbReference type="Pfam" id="PF12146">
    <property type="entry name" value="Hydrolase_4"/>
    <property type="match status" value="1"/>
</dbReference>
<dbReference type="GO" id="GO:0052689">
    <property type="term" value="F:carboxylic ester hydrolase activity"/>
    <property type="evidence" value="ECO:0007669"/>
    <property type="project" value="InterPro"/>
</dbReference>